<feature type="transmembrane region" description="Helical" evidence="8">
    <location>
        <begin position="268"/>
        <end position="290"/>
    </location>
</feature>
<evidence type="ECO:0000259" key="9">
    <source>
        <dbReference type="PROSITE" id="PS50041"/>
    </source>
</evidence>
<reference evidence="10 11" key="1">
    <citation type="submission" date="2020-06" db="EMBL/GenBank/DDBJ databases">
        <authorList>
            <consortium name="Wellcome Sanger Institute Data Sharing"/>
        </authorList>
    </citation>
    <scope>NUCLEOTIDE SEQUENCE [LARGE SCALE GENOMIC DNA]</scope>
</reference>
<organism evidence="10 11">
    <name type="scientific">Denticeps clupeoides</name>
    <name type="common">denticle herring</name>
    <dbReference type="NCBI Taxonomy" id="299321"/>
    <lineage>
        <taxon>Eukaryota</taxon>
        <taxon>Metazoa</taxon>
        <taxon>Chordata</taxon>
        <taxon>Craniata</taxon>
        <taxon>Vertebrata</taxon>
        <taxon>Euteleostomi</taxon>
        <taxon>Actinopterygii</taxon>
        <taxon>Neopterygii</taxon>
        <taxon>Teleostei</taxon>
        <taxon>Clupei</taxon>
        <taxon>Clupeiformes</taxon>
        <taxon>Denticipitoidei</taxon>
        <taxon>Denticipitidae</taxon>
        <taxon>Denticeps</taxon>
    </lineage>
</organism>
<evidence type="ECO:0000256" key="4">
    <source>
        <dbReference type="ARBA" id="ARBA00022734"/>
    </source>
</evidence>
<dbReference type="PANTHER" id="PTHR14789:SF8">
    <property type="entry name" value="C-TYPE LECTIN DOMAIN FAMILY 14 MEMBER A PRECURSOR-RELATED"/>
    <property type="match status" value="1"/>
</dbReference>
<dbReference type="Pfam" id="PF00059">
    <property type="entry name" value="Lectin_C"/>
    <property type="match status" value="1"/>
</dbReference>
<dbReference type="Gene3D" id="3.10.100.10">
    <property type="entry name" value="Mannose-Binding Protein A, subunit A"/>
    <property type="match status" value="1"/>
</dbReference>
<reference evidence="10" key="2">
    <citation type="submission" date="2025-08" db="UniProtKB">
        <authorList>
            <consortium name="Ensembl"/>
        </authorList>
    </citation>
    <scope>IDENTIFICATION</scope>
</reference>
<keyword evidence="2 8" id="KW-0812">Transmembrane</keyword>
<feature type="region of interest" description="Disordered" evidence="7">
    <location>
        <begin position="301"/>
        <end position="327"/>
    </location>
</feature>
<keyword evidence="5 8" id="KW-1133">Transmembrane helix</keyword>
<gene>
    <name evidence="10" type="primary">CLEC14A</name>
</gene>
<evidence type="ECO:0000256" key="6">
    <source>
        <dbReference type="ARBA" id="ARBA00023136"/>
    </source>
</evidence>
<dbReference type="GO" id="GO:0016020">
    <property type="term" value="C:membrane"/>
    <property type="evidence" value="ECO:0007669"/>
    <property type="project" value="UniProtKB-SubCell"/>
</dbReference>
<dbReference type="Proteomes" id="UP000694580">
    <property type="component" value="Chromosome 1"/>
</dbReference>
<dbReference type="SUPFAM" id="SSF56436">
    <property type="entry name" value="C-type lectin-like"/>
    <property type="match status" value="1"/>
</dbReference>
<dbReference type="PANTHER" id="PTHR14789">
    <property type="entry name" value="CHONDROLECTIN VARIANT CHODLFDELTAE"/>
    <property type="match status" value="1"/>
</dbReference>
<dbReference type="AlphaFoldDB" id="A0AAY3ZYM5"/>
<dbReference type="SMART" id="SM00034">
    <property type="entry name" value="CLECT"/>
    <property type="match status" value="1"/>
</dbReference>
<feature type="region of interest" description="Disordered" evidence="7">
    <location>
        <begin position="233"/>
        <end position="260"/>
    </location>
</feature>
<dbReference type="InterPro" id="IPR001304">
    <property type="entry name" value="C-type_lectin-like"/>
</dbReference>
<dbReference type="GeneTree" id="ENSGT01030000234987"/>
<evidence type="ECO:0000256" key="2">
    <source>
        <dbReference type="ARBA" id="ARBA00022692"/>
    </source>
</evidence>
<evidence type="ECO:0000313" key="11">
    <source>
        <dbReference type="Proteomes" id="UP000694580"/>
    </source>
</evidence>
<evidence type="ECO:0000256" key="7">
    <source>
        <dbReference type="SAM" id="MobiDB-lite"/>
    </source>
</evidence>
<dbReference type="PROSITE" id="PS50041">
    <property type="entry name" value="C_TYPE_LECTIN_2"/>
    <property type="match status" value="1"/>
</dbReference>
<feature type="compositionally biased region" description="Basic and acidic residues" evidence="7">
    <location>
        <begin position="305"/>
        <end position="327"/>
    </location>
</feature>
<dbReference type="InterPro" id="IPR051505">
    <property type="entry name" value="C-type_lectin_domain"/>
</dbReference>
<evidence type="ECO:0000256" key="8">
    <source>
        <dbReference type="SAM" id="Phobius"/>
    </source>
</evidence>
<dbReference type="GO" id="GO:0030246">
    <property type="term" value="F:carbohydrate binding"/>
    <property type="evidence" value="ECO:0007669"/>
    <property type="project" value="UniProtKB-KW"/>
</dbReference>
<sequence length="327" mass="36113">MTCSSDFICFPRTPYIVHFAAETFNDALSICGKNGFLTTLESDDEVAKVLNSISQHVKSSAESNYWIGLRKPKRDCVIQGEKLKGFSWTENNTASTADLKWKVPPQATCTHERCAYLSVNFDGTSEVKWGLADAKCTAKFPFICRALRERQACPKPSIPSIHDIIYKDDPDTVEVSCPSGERHTLTCSPETEKWLREGGSQDLSSLCRPCPPGYILGTSGRCEDVDECASRSLNRKDAGVDSPPDRNPSQGPEAEEEAEERKSDYSQIIIPIIIAALALVVLLVIIVVVVTCCRRKKHSKNLAGKKSDSSKESMGLKDTDNMEKVNK</sequence>
<proteinExistence type="predicted"/>
<dbReference type="InterPro" id="IPR016187">
    <property type="entry name" value="CTDL_fold"/>
</dbReference>
<keyword evidence="6 8" id="KW-0472">Membrane</keyword>
<evidence type="ECO:0000256" key="1">
    <source>
        <dbReference type="ARBA" id="ARBA00004479"/>
    </source>
</evidence>
<comment type="subcellular location">
    <subcellularLocation>
        <location evidence="1">Membrane</location>
        <topology evidence="1">Single-pass type I membrane protein</topology>
    </subcellularLocation>
</comment>
<keyword evidence="11" id="KW-1185">Reference proteome</keyword>
<accession>A0AAY3ZYM5</accession>
<protein>
    <recommendedName>
        <fullName evidence="9">C-type lectin domain-containing protein</fullName>
    </recommendedName>
</protein>
<evidence type="ECO:0000256" key="3">
    <source>
        <dbReference type="ARBA" id="ARBA00022729"/>
    </source>
</evidence>
<name>A0AAY3ZYM5_9TELE</name>
<keyword evidence="4" id="KW-0430">Lectin</keyword>
<reference evidence="10" key="3">
    <citation type="submission" date="2025-09" db="UniProtKB">
        <authorList>
            <consortium name="Ensembl"/>
        </authorList>
    </citation>
    <scope>IDENTIFICATION</scope>
</reference>
<keyword evidence="3" id="KW-0732">Signal</keyword>
<feature type="domain" description="C-type lectin" evidence="9">
    <location>
        <begin position="10"/>
        <end position="145"/>
    </location>
</feature>
<evidence type="ECO:0000313" key="10">
    <source>
        <dbReference type="Ensembl" id="ENSDCDP00010001604.1"/>
    </source>
</evidence>
<evidence type="ECO:0000256" key="5">
    <source>
        <dbReference type="ARBA" id="ARBA00022989"/>
    </source>
</evidence>
<dbReference type="Ensembl" id="ENSDCDT00010001674.1">
    <property type="protein sequence ID" value="ENSDCDP00010001604.1"/>
    <property type="gene ID" value="ENSDCDG00010000838.1"/>
</dbReference>
<dbReference type="InterPro" id="IPR016186">
    <property type="entry name" value="C-type_lectin-like/link_sf"/>
</dbReference>